<evidence type="ECO:0000313" key="5">
    <source>
        <dbReference type="Proteomes" id="UP000748308"/>
    </source>
</evidence>
<keyword evidence="1" id="KW-0175">Coiled coil</keyword>
<dbReference type="EMBL" id="VGIY01000078">
    <property type="protein sequence ID" value="MBM3317119.1"/>
    <property type="molecule type" value="Genomic_DNA"/>
</dbReference>
<protein>
    <submittedName>
        <fullName evidence="4">Transposase</fullName>
    </submittedName>
</protein>
<evidence type="ECO:0000313" key="4">
    <source>
        <dbReference type="EMBL" id="MBM3317119.1"/>
    </source>
</evidence>
<evidence type="ECO:0000256" key="1">
    <source>
        <dbReference type="SAM" id="Coils"/>
    </source>
</evidence>
<feature type="coiled-coil region" evidence="1">
    <location>
        <begin position="2"/>
        <end position="65"/>
    </location>
</feature>
<evidence type="ECO:0000259" key="3">
    <source>
        <dbReference type="Pfam" id="PF03050"/>
    </source>
</evidence>
<reference evidence="4" key="1">
    <citation type="submission" date="2019-03" db="EMBL/GenBank/DDBJ databases">
        <title>Lake Tanganyika Metagenome-Assembled Genomes (MAGs).</title>
        <authorList>
            <person name="Tran P."/>
        </authorList>
    </citation>
    <scope>NUCLEOTIDE SEQUENCE</scope>
    <source>
        <strain evidence="4">M_DeepCast_400m_m2_100</strain>
    </source>
</reference>
<dbReference type="InterPro" id="IPR052344">
    <property type="entry name" value="Transposase-related"/>
</dbReference>
<sequence length="291" mass="32373">MRIEQEHDIEVLRQVARLLEKENQRLHERLRVLVAELETLKGAEAGRLQLEIELLQQALARQRQALFGGSSERQGRPLAEGPAPPALNRRQGHGPRPQPRLPLVEAVHELSATERDCPACGGQVSEMAGQFEEAEEISLVQRRFVLVRRRRKKCRCRCNGAVVTAPTPPKLQAGGHYEALASPLVHADETHWRFMGKVEQTARWWIWAVASREAICYQILSSRSQSAARAVLGEYAGIAVVDGYGAFGALSKAGGRFRLAHCWAHYPETVVIPSRIARGASEGDYARKRSG</sequence>
<evidence type="ECO:0000256" key="2">
    <source>
        <dbReference type="SAM" id="MobiDB-lite"/>
    </source>
</evidence>
<organism evidence="4 5">
    <name type="scientific">Eiseniibacteriota bacterium</name>
    <dbReference type="NCBI Taxonomy" id="2212470"/>
    <lineage>
        <taxon>Bacteria</taxon>
        <taxon>Candidatus Eiseniibacteriota</taxon>
    </lineage>
</organism>
<dbReference type="InterPro" id="IPR004291">
    <property type="entry name" value="Transposase_IS66_central"/>
</dbReference>
<feature type="region of interest" description="Disordered" evidence="2">
    <location>
        <begin position="67"/>
        <end position="100"/>
    </location>
</feature>
<dbReference type="Proteomes" id="UP000748308">
    <property type="component" value="Unassembled WGS sequence"/>
</dbReference>
<gene>
    <name evidence="4" type="ORF">FJY75_04620</name>
</gene>
<proteinExistence type="predicted"/>
<name>A0A937X9V0_UNCEI</name>
<feature type="domain" description="Transposase IS66 central" evidence="3">
    <location>
        <begin position="178"/>
        <end position="265"/>
    </location>
</feature>
<dbReference type="PANTHER" id="PTHR33678">
    <property type="entry name" value="BLL1576 PROTEIN"/>
    <property type="match status" value="1"/>
</dbReference>
<dbReference type="Pfam" id="PF03050">
    <property type="entry name" value="DDE_Tnp_IS66"/>
    <property type="match status" value="1"/>
</dbReference>
<dbReference type="AlphaFoldDB" id="A0A937X9V0"/>
<comment type="caution">
    <text evidence="4">The sequence shown here is derived from an EMBL/GenBank/DDBJ whole genome shotgun (WGS) entry which is preliminary data.</text>
</comment>
<accession>A0A937X9V0</accession>